<reference evidence="1 2" key="1">
    <citation type="journal article" date="2010" name="Virol. J.">
        <title>Genomes of the T4-related bacteriophages as windows on microbial genome evolution.</title>
        <authorList>
            <person name="Petrov V.M."/>
            <person name="Ratnayaka S."/>
            <person name="Nolan J.M."/>
            <person name="Miller E.S."/>
            <person name="Karam J.D."/>
        </authorList>
    </citation>
    <scope>NUCLEOTIDE SEQUENCE [LARGE SCALE GENOMIC DNA]</scope>
    <source>
        <strain evidence="1">Acj133</strain>
    </source>
</reference>
<accession>D9I6C8</accession>
<keyword evidence="2" id="KW-1185">Reference proteome</keyword>
<proteinExistence type="predicted"/>
<dbReference type="GeneID" id="10323181"/>
<sequence length="183" mass="20750">MNIIIPTKVVKYEYHGPKTVEIPKFGLLQYRMVGDMTDGEKALTLLIESIKKNASKAERDLISLHILEFNDKMSGAVVKDGFEYNLDNVYISQKLKFEMGEYLFKFRSPNADECVMPIDLLLKSCCTLVKFKGEKIDTPDFMEMPAFVLEWADKILNTISIDGPEGPIEGLGNIMELFDVKLA</sequence>
<organism evidence="1 2">
    <name type="scientific">Acinetobacter phage 133</name>
    <dbReference type="NCBI Taxonomy" id="2919552"/>
    <lineage>
        <taxon>Viruses</taxon>
        <taxon>Duplodnaviria</taxon>
        <taxon>Heunggongvirae</taxon>
        <taxon>Uroviricota</taxon>
        <taxon>Caudoviricetes</taxon>
        <taxon>Pantevenvirales</taxon>
        <taxon>Straboviridae</taxon>
        <taxon>Tevenvirinae</taxon>
        <taxon>Centumtrigintavirus</taxon>
        <taxon>Centumtrigintavirus cv133</taxon>
        <taxon>Acinetobacter virus 133</taxon>
    </lineage>
</organism>
<protein>
    <submittedName>
        <fullName evidence="1">Gp28 baseplate hub distal subunit</fullName>
    </submittedName>
</protein>
<gene>
    <name evidence="1" type="primary">28</name>
    <name evidence="1" type="ORF">Acj133p194</name>
</gene>
<dbReference type="EMBL" id="HM114315">
    <property type="protein sequence ID" value="ADJ19509.1"/>
    <property type="molecule type" value="Genomic_DNA"/>
</dbReference>
<dbReference type="InterPro" id="IPR024342">
    <property type="entry name" value="Phage_T4_Gp28"/>
</dbReference>
<dbReference type="RefSeq" id="YP_004300775.1">
    <property type="nucleotide sequence ID" value="NC_015250.1"/>
</dbReference>
<name>D9I6C8_9CAUD</name>
<dbReference type="Pfam" id="PF11110">
    <property type="entry name" value="Phage_hub_GP28"/>
    <property type="match status" value="1"/>
</dbReference>
<dbReference type="KEGG" id="vg:10323181"/>
<dbReference type="Proteomes" id="UP000000330">
    <property type="component" value="Segment"/>
</dbReference>
<evidence type="ECO:0000313" key="1">
    <source>
        <dbReference type="EMBL" id="ADJ19509.1"/>
    </source>
</evidence>
<evidence type="ECO:0000313" key="2">
    <source>
        <dbReference type="Proteomes" id="UP000000330"/>
    </source>
</evidence>